<dbReference type="VEuPathDB" id="FungiDB:ASPFODRAFT_55370"/>
<proteinExistence type="predicted"/>
<reference evidence="2 3" key="1">
    <citation type="journal article" date="2016" name="DNA Res.">
        <title>Genome sequence of Aspergillus luchuensis NBRC 4314.</title>
        <authorList>
            <person name="Yamada O."/>
            <person name="Machida M."/>
            <person name="Hosoyama A."/>
            <person name="Goto M."/>
            <person name="Takahashi T."/>
            <person name="Futagami T."/>
            <person name="Yamagata Y."/>
            <person name="Takeuchi M."/>
            <person name="Kobayashi T."/>
            <person name="Koike H."/>
            <person name="Abe K."/>
            <person name="Asai K."/>
            <person name="Arita M."/>
            <person name="Fujita N."/>
            <person name="Fukuda K."/>
            <person name="Higa K."/>
            <person name="Horikawa H."/>
            <person name="Ishikawa T."/>
            <person name="Jinno K."/>
            <person name="Kato Y."/>
            <person name="Kirimura K."/>
            <person name="Mizutani O."/>
            <person name="Nakasone K."/>
            <person name="Sano M."/>
            <person name="Shiraishi Y."/>
            <person name="Tsukahara M."/>
            <person name="Gomi K."/>
        </authorList>
    </citation>
    <scope>NUCLEOTIDE SEQUENCE [LARGE SCALE GENOMIC DNA]</scope>
    <source>
        <strain evidence="2 3">RIB 2604</strain>
    </source>
</reference>
<dbReference type="Proteomes" id="UP000075230">
    <property type="component" value="Unassembled WGS sequence"/>
</dbReference>
<evidence type="ECO:0000256" key="1">
    <source>
        <dbReference type="SAM" id="MobiDB-lite"/>
    </source>
</evidence>
<organism evidence="2 3">
    <name type="scientific">Aspergillus kawachii</name>
    <name type="common">White koji mold</name>
    <name type="synonym">Aspergillus awamori var. kawachi</name>
    <dbReference type="NCBI Taxonomy" id="1069201"/>
    <lineage>
        <taxon>Eukaryota</taxon>
        <taxon>Fungi</taxon>
        <taxon>Dikarya</taxon>
        <taxon>Ascomycota</taxon>
        <taxon>Pezizomycotina</taxon>
        <taxon>Eurotiomycetes</taxon>
        <taxon>Eurotiomycetidae</taxon>
        <taxon>Eurotiales</taxon>
        <taxon>Aspergillaceae</taxon>
        <taxon>Aspergillus</taxon>
        <taxon>Aspergillus subgen. Circumdati</taxon>
    </lineage>
</organism>
<comment type="caution">
    <text evidence="2">The sequence shown here is derived from an EMBL/GenBank/DDBJ whole genome shotgun (WGS) entry which is preliminary data.</text>
</comment>
<feature type="region of interest" description="Disordered" evidence="1">
    <location>
        <begin position="1"/>
        <end position="45"/>
    </location>
</feature>
<protein>
    <submittedName>
        <fullName evidence="2">Similar to An07g05810</fullName>
    </submittedName>
</protein>
<dbReference type="AlphaFoldDB" id="A0A146FKD8"/>
<gene>
    <name evidence="2" type="ORF">RIB2604_02100860</name>
</gene>
<evidence type="ECO:0000313" key="3">
    <source>
        <dbReference type="Proteomes" id="UP000075230"/>
    </source>
</evidence>
<accession>A0A146FKD8</accession>
<dbReference type="EMBL" id="BCWF01000021">
    <property type="protein sequence ID" value="GAT26410.1"/>
    <property type="molecule type" value="Genomic_DNA"/>
</dbReference>
<sequence length="74" mass="7985">MSALDSLTIKSGEWHDGKHRKAIPPGGGKAAQCDHADGPGPKMRSWRCSTVVKSSTLYSDRRESRGNKPGQAVH</sequence>
<reference evidence="3" key="2">
    <citation type="submission" date="2016-02" db="EMBL/GenBank/DDBJ databases">
        <title>Genome sequencing of Aspergillus luchuensis NBRC 4314.</title>
        <authorList>
            <person name="Yamada O."/>
        </authorList>
    </citation>
    <scope>NUCLEOTIDE SEQUENCE [LARGE SCALE GENOMIC DNA]</scope>
    <source>
        <strain evidence="3">RIB 2604</strain>
    </source>
</reference>
<name>A0A146FKD8_ASPKA</name>
<evidence type="ECO:0000313" key="2">
    <source>
        <dbReference type="EMBL" id="GAT26410.1"/>
    </source>
</evidence>
<feature type="region of interest" description="Disordered" evidence="1">
    <location>
        <begin position="55"/>
        <end position="74"/>
    </location>
</feature>